<keyword evidence="2" id="KW-0732">Signal</keyword>
<dbReference type="SUPFAM" id="SSF52833">
    <property type="entry name" value="Thioredoxin-like"/>
    <property type="match status" value="2"/>
</dbReference>
<dbReference type="Proteomes" id="UP000179807">
    <property type="component" value="Unassembled WGS sequence"/>
</dbReference>
<feature type="chain" id="PRO_5012656082" evidence="2">
    <location>
        <begin position="19"/>
        <end position="616"/>
    </location>
</feature>
<dbReference type="VEuPathDB" id="TrichDB:TRFO_39055"/>
<keyword evidence="4" id="KW-1185">Reference proteome</keyword>
<evidence type="ECO:0000256" key="1">
    <source>
        <dbReference type="SAM" id="MobiDB-lite"/>
    </source>
</evidence>
<dbReference type="RefSeq" id="XP_068347904.1">
    <property type="nucleotide sequence ID" value="XM_068512415.1"/>
</dbReference>
<feature type="signal peptide" evidence="2">
    <location>
        <begin position="1"/>
        <end position="18"/>
    </location>
</feature>
<evidence type="ECO:0000313" key="3">
    <source>
        <dbReference type="EMBL" id="OHS94767.1"/>
    </source>
</evidence>
<comment type="caution">
    <text evidence="3">The sequence shown here is derived from an EMBL/GenBank/DDBJ whole genome shotgun (WGS) entry which is preliminary data.</text>
</comment>
<gene>
    <name evidence="3" type="ORF">TRFO_39055</name>
</gene>
<reference evidence="3" key="1">
    <citation type="submission" date="2016-10" db="EMBL/GenBank/DDBJ databases">
        <authorList>
            <person name="Benchimol M."/>
            <person name="Almeida L.G."/>
            <person name="Vasconcelos A.T."/>
            <person name="Perreira-Neves A."/>
            <person name="Rosa I.A."/>
            <person name="Tasca T."/>
            <person name="Bogo M.R."/>
            <person name="de Souza W."/>
        </authorList>
    </citation>
    <scope>NUCLEOTIDE SEQUENCE [LARGE SCALE GENOMIC DNA]</scope>
    <source>
        <strain evidence="3">K</strain>
    </source>
</reference>
<evidence type="ECO:0000256" key="2">
    <source>
        <dbReference type="SAM" id="SignalP"/>
    </source>
</evidence>
<dbReference type="AlphaFoldDB" id="A0A1J4J942"/>
<dbReference type="InterPro" id="IPR036249">
    <property type="entry name" value="Thioredoxin-like_sf"/>
</dbReference>
<dbReference type="EMBL" id="MLAK01001292">
    <property type="protein sequence ID" value="OHS94767.1"/>
    <property type="molecule type" value="Genomic_DNA"/>
</dbReference>
<dbReference type="Gene3D" id="3.40.30.10">
    <property type="entry name" value="Glutaredoxin"/>
    <property type="match status" value="3"/>
</dbReference>
<evidence type="ECO:0000313" key="4">
    <source>
        <dbReference type="Proteomes" id="UP000179807"/>
    </source>
</evidence>
<accession>A0A1J4J942</accession>
<dbReference type="PANTHER" id="PTHR33875">
    <property type="entry name" value="OS09G0542200 PROTEIN"/>
    <property type="match status" value="1"/>
</dbReference>
<proteinExistence type="predicted"/>
<sequence length="616" mass="70384">MIGFFISLAISTTGIVYGNPDSSVVFEAFIDPSAPETPIFLTQVNDVIEQYGEIYKVVIHPTPTKEHKWSHVFTRLIYAVYRSDEKRGQFYLPWVLLNHQTPFLDGNDVTEEELLKSVLPGYSTPLQINTDELLRIYKESETNELALEAIKYAEEQEVTELPSISINYAMVPISAAKRSLSRMTKKTSSSGGSVTPKHLPGIVYGNEQSSIVFEVFIDPSAEETPLFFQQVNDVINQYGSLYKIVVHPTPTKVHRWSYIFTRFIYAVHRSDVKRGQFYLPWVLLNHQTPFLDGNDVTEEELLKSVLPGYSTPLQINTDELRRIYTEDETYAYVIEAVLYADMKGITELPSINVDGIEVPMNAVKSSVNRKTLRTSTSAKPSVRPPIPGIVYGNESSEITVDIFIDPAAEETKIFFAQISEAIEYYGSQCRIVIHPTPTREHRWSFLFTRLITAVKNTDYKRGQFYLPWVINYHQEPFLDSNNVTEKELLSSVLPTYQNPLQIYPNVLLNEYLKQSTIDETIDAILFAIDEEVDELPAIKINDFSIGLKNKNLKTLFKAFVKPQQTEQQSTNTKEAETTRQQSTVSSSRPVTYRGMKSMRGSDFKLIIWNIKYSIWK</sequence>
<organism evidence="3 4">
    <name type="scientific">Tritrichomonas foetus</name>
    <dbReference type="NCBI Taxonomy" id="1144522"/>
    <lineage>
        <taxon>Eukaryota</taxon>
        <taxon>Metamonada</taxon>
        <taxon>Parabasalia</taxon>
        <taxon>Tritrichomonadida</taxon>
        <taxon>Tritrichomonadidae</taxon>
        <taxon>Tritrichomonas</taxon>
    </lineage>
</organism>
<feature type="compositionally biased region" description="Low complexity" evidence="1">
    <location>
        <begin position="578"/>
        <end position="589"/>
    </location>
</feature>
<dbReference type="GeneID" id="94847119"/>
<protein>
    <submittedName>
        <fullName evidence="3">Uncharacterized protein</fullName>
    </submittedName>
</protein>
<name>A0A1J4J942_9EUKA</name>
<dbReference type="PANTHER" id="PTHR33875:SF2">
    <property type="entry name" value="ACR183CP"/>
    <property type="match status" value="1"/>
</dbReference>
<feature type="region of interest" description="Disordered" evidence="1">
    <location>
        <begin position="565"/>
        <end position="589"/>
    </location>
</feature>